<proteinExistence type="predicted"/>
<reference evidence="1" key="2">
    <citation type="journal article" date="2015" name="Fish Shellfish Immunol.">
        <title>Early steps in the European eel (Anguilla anguilla)-Vibrio vulnificus interaction in the gills: Role of the RtxA13 toxin.</title>
        <authorList>
            <person name="Callol A."/>
            <person name="Pajuelo D."/>
            <person name="Ebbesson L."/>
            <person name="Teles M."/>
            <person name="MacKenzie S."/>
            <person name="Amaro C."/>
        </authorList>
    </citation>
    <scope>NUCLEOTIDE SEQUENCE</scope>
</reference>
<reference evidence="1" key="1">
    <citation type="submission" date="2014-11" db="EMBL/GenBank/DDBJ databases">
        <authorList>
            <person name="Amaro Gonzalez C."/>
        </authorList>
    </citation>
    <scope>NUCLEOTIDE SEQUENCE</scope>
</reference>
<dbReference type="AlphaFoldDB" id="A0A0E9VFJ0"/>
<protein>
    <submittedName>
        <fullName evidence="1">Uncharacterized protein</fullName>
    </submittedName>
</protein>
<name>A0A0E9VFJ0_ANGAN</name>
<evidence type="ECO:0000313" key="1">
    <source>
        <dbReference type="EMBL" id="JAH76837.1"/>
    </source>
</evidence>
<sequence>MHMELDCNASLAYEEPTFMEIQSAFTLLTYPRFPLCANYGK</sequence>
<dbReference type="EMBL" id="GBXM01031740">
    <property type="protein sequence ID" value="JAH76837.1"/>
    <property type="molecule type" value="Transcribed_RNA"/>
</dbReference>
<accession>A0A0E9VFJ0</accession>
<organism evidence="1">
    <name type="scientific">Anguilla anguilla</name>
    <name type="common">European freshwater eel</name>
    <name type="synonym">Muraena anguilla</name>
    <dbReference type="NCBI Taxonomy" id="7936"/>
    <lineage>
        <taxon>Eukaryota</taxon>
        <taxon>Metazoa</taxon>
        <taxon>Chordata</taxon>
        <taxon>Craniata</taxon>
        <taxon>Vertebrata</taxon>
        <taxon>Euteleostomi</taxon>
        <taxon>Actinopterygii</taxon>
        <taxon>Neopterygii</taxon>
        <taxon>Teleostei</taxon>
        <taxon>Anguilliformes</taxon>
        <taxon>Anguillidae</taxon>
        <taxon>Anguilla</taxon>
    </lineage>
</organism>